<proteinExistence type="predicted"/>
<dbReference type="AlphaFoldDB" id="A0A172YJW4"/>
<gene>
    <name evidence="2" type="ORF">A5892_05155</name>
</gene>
<feature type="compositionally biased region" description="Basic and acidic residues" evidence="1">
    <location>
        <begin position="60"/>
        <end position="75"/>
    </location>
</feature>
<reference evidence="2 3" key="1">
    <citation type="submission" date="2016-04" db="EMBL/GenBank/DDBJ databases">
        <title>Complete Genome Sequence of Halotalea alkalilenta IHB B 13600.</title>
        <authorList>
            <person name="Swarnkar M.K."/>
            <person name="Sharma A."/>
            <person name="Kaushal K."/>
            <person name="Soni R."/>
            <person name="Rana S."/>
            <person name="Singh A.K."/>
            <person name="Gulati A."/>
        </authorList>
    </citation>
    <scope>NUCLEOTIDE SEQUENCE [LARGE SCALE GENOMIC DNA]</scope>
    <source>
        <strain evidence="2 3">IHB B 13600</strain>
    </source>
</reference>
<dbReference type="RefSeq" id="WP_082890591.1">
    <property type="nucleotide sequence ID" value="NZ_CP015243.1"/>
</dbReference>
<dbReference type="Gene3D" id="1.20.5.300">
    <property type="match status" value="1"/>
</dbReference>
<dbReference type="Pfam" id="PF04102">
    <property type="entry name" value="SlyX"/>
    <property type="match status" value="1"/>
</dbReference>
<dbReference type="EMBL" id="CP015243">
    <property type="protein sequence ID" value="ANF59500.1"/>
    <property type="molecule type" value="Genomic_DNA"/>
</dbReference>
<name>A0A172YJW4_9GAMM</name>
<protein>
    <recommendedName>
        <fullName evidence="4">SlyX protein</fullName>
    </recommendedName>
</protein>
<evidence type="ECO:0000313" key="2">
    <source>
        <dbReference type="EMBL" id="ANF59500.1"/>
    </source>
</evidence>
<evidence type="ECO:0000256" key="1">
    <source>
        <dbReference type="SAM" id="MobiDB-lite"/>
    </source>
</evidence>
<dbReference type="PANTHER" id="PTHR36508:SF1">
    <property type="entry name" value="PROTEIN SLYX"/>
    <property type="match status" value="1"/>
</dbReference>
<dbReference type="PANTHER" id="PTHR36508">
    <property type="entry name" value="PROTEIN SLYX"/>
    <property type="match status" value="1"/>
</dbReference>
<organism evidence="2 3">
    <name type="scientific">Halotalea alkalilenta</name>
    <dbReference type="NCBI Taxonomy" id="376489"/>
    <lineage>
        <taxon>Bacteria</taxon>
        <taxon>Pseudomonadati</taxon>
        <taxon>Pseudomonadota</taxon>
        <taxon>Gammaproteobacteria</taxon>
        <taxon>Oceanospirillales</taxon>
        <taxon>Halomonadaceae</taxon>
        <taxon>Halotalea</taxon>
    </lineage>
</organism>
<dbReference type="Proteomes" id="UP000077875">
    <property type="component" value="Chromosome"/>
</dbReference>
<evidence type="ECO:0000313" key="3">
    <source>
        <dbReference type="Proteomes" id="UP000077875"/>
    </source>
</evidence>
<keyword evidence="3" id="KW-1185">Reference proteome</keyword>
<dbReference type="KEGG" id="haa:A5892_05155"/>
<feature type="region of interest" description="Disordered" evidence="1">
    <location>
        <begin position="55"/>
        <end position="75"/>
    </location>
</feature>
<sequence length="75" mass="9185">MLDEHEARLEALETRLAFQEDWLETLDTRLIEQGRTLERLERINVLLQERLRQQSEGLDQGEREWRLEDDRPPHY</sequence>
<evidence type="ECO:0008006" key="4">
    <source>
        <dbReference type="Google" id="ProtNLM"/>
    </source>
</evidence>
<accession>A0A172YJW4</accession>
<dbReference type="InterPro" id="IPR007236">
    <property type="entry name" value="SlyX"/>
</dbReference>